<reference evidence="2 3" key="1">
    <citation type="submission" date="2022-05" db="EMBL/GenBank/DDBJ databases">
        <authorList>
            <consortium name="Genoscope - CEA"/>
            <person name="William W."/>
        </authorList>
    </citation>
    <scope>NUCLEOTIDE SEQUENCE [LARGE SCALE GENOMIC DNA]</scope>
</reference>
<evidence type="ECO:0000313" key="2">
    <source>
        <dbReference type="EMBL" id="CAH3160677.1"/>
    </source>
</evidence>
<evidence type="ECO:0000313" key="3">
    <source>
        <dbReference type="Proteomes" id="UP001159427"/>
    </source>
</evidence>
<name>A0ABN8QAJ1_9CNID</name>
<dbReference type="EMBL" id="CALNXI010001220">
    <property type="protein sequence ID" value="CAH3160677.1"/>
    <property type="molecule type" value="Genomic_DNA"/>
</dbReference>
<sequence>MNFLNKRKRKGEEEESTQVTQPSKRSRMVSLVKKVGQGLRDKIAVAVKALTSRTYTQDIKSKLFTTPAGPLRTARYVMTPLEPFSVKKSSLEWRQSSYYIYDSVISVTESRHHEFKTGGGNYPISILPEVNTLYT</sequence>
<evidence type="ECO:0000256" key="1">
    <source>
        <dbReference type="SAM" id="MobiDB-lite"/>
    </source>
</evidence>
<dbReference type="Proteomes" id="UP001159427">
    <property type="component" value="Unassembled WGS sequence"/>
</dbReference>
<keyword evidence="3" id="KW-1185">Reference proteome</keyword>
<feature type="region of interest" description="Disordered" evidence="1">
    <location>
        <begin position="1"/>
        <end position="27"/>
    </location>
</feature>
<gene>
    <name evidence="2" type="ORF">PEVE_00003690</name>
</gene>
<proteinExistence type="predicted"/>
<protein>
    <submittedName>
        <fullName evidence="2">Uncharacterized protein</fullName>
    </submittedName>
</protein>
<organism evidence="2 3">
    <name type="scientific">Porites evermanni</name>
    <dbReference type="NCBI Taxonomy" id="104178"/>
    <lineage>
        <taxon>Eukaryota</taxon>
        <taxon>Metazoa</taxon>
        <taxon>Cnidaria</taxon>
        <taxon>Anthozoa</taxon>
        <taxon>Hexacorallia</taxon>
        <taxon>Scleractinia</taxon>
        <taxon>Fungiina</taxon>
        <taxon>Poritidae</taxon>
        <taxon>Porites</taxon>
    </lineage>
</organism>
<accession>A0ABN8QAJ1</accession>
<comment type="caution">
    <text evidence="2">The sequence shown here is derived from an EMBL/GenBank/DDBJ whole genome shotgun (WGS) entry which is preliminary data.</text>
</comment>